<gene>
    <name evidence="1" type="ORF">BOX15_Mlig033415g1</name>
</gene>
<dbReference type="InterPro" id="IPR013780">
    <property type="entry name" value="Glyco_hydro_b"/>
</dbReference>
<name>A0A267DKL0_9PLAT</name>
<dbReference type="EMBL" id="NIVC01003935">
    <property type="protein sequence ID" value="PAA49247.1"/>
    <property type="molecule type" value="Genomic_DNA"/>
</dbReference>
<sequence>VTAKGLQTVPAPLENIPLYIRGGHVIPMQDPGNDTYHQKLLQPFQLIVAPDADGLASGSLFWDRNGVDDLSLGNYQLMEFSASKGSLSSRLVHQFPIGVQMQLYRLQVLGVATKPASVIVNGRKRQFMYSNGWLSVSNLVGVDLKSPLSASWH</sequence>
<feature type="non-terminal residue" evidence="1">
    <location>
        <position position="1"/>
    </location>
</feature>
<dbReference type="AlphaFoldDB" id="A0A267DKL0"/>
<keyword evidence="2" id="KW-1185">Reference proteome</keyword>
<accession>A0A267DKL0</accession>
<protein>
    <submittedName>
        <fullName evidence="1">Uncharacterized protein</fullName>
    </submittedName>
</protein>
<organism evidence="1 2">
    <name type="scientific">Macrostomum lignano</name>
    <dbReference type="NCBI Taxonomy" id="282301"/>
    <lineage>
        <taxon>Eukaryota</taxon>
        <taxon>Metazoa</taxon>
        <taxon>Spiralia</taxon>
        <taxon>Lophotrochozoa</taxon>
        <taxon>Platyhelminthes</taxon>
        <taxon>Rhabditophora</taxon>
        <taxon>Macrostomorpha</taxon>
        <taxon>Macrostomida</taxon>
        <taxon>Macrostomidae</taxon>
        <taxon>Macrostomum</taxon>
    </lineage>
</organism>
<evidence type="ECO:0000313" key="1">
    <source>
        <dbReference type="EMBL" id="PAA49247.1"/>
    </source>
</evidence>
<reference evidence="1 2" key="1">
    <citation type="submission" date="2017-06" db="EMBL/GenBank/DDBJ databases">
        <title>A platform for efficient transgenesis in Macrostomum lignano, a flatworm model organism for stem cell research.</title>
        <authorList>
            <person name="Berezikov E."/>
        </authorList>
    </citation>
    <scope>NUCLEOTIDE SEQUENCE [LARGE SCALE GENOMIC DNA]</scope>
    <source>
        <strain evidence="1">DV1</strain>
        <tissue evidence="1">Whole organism</tissue>
    </source>
</reference>
<dbReference type="OrthoDB" id="3237269at2759"/>
<dbReference type="Proteomes" id="UP000215902">
    <property type="component" value="Unassembled WGS sequence"/>
</dbReference>
<evidence type="ECO:0000313" key="2">
    <source>
        <dbReference type="Proteomes" id="UP000215902"/>
    </source>
</evidence>
<dbReference type="GO" id="GO:0004553">
    <property type="term" value="F:hydrolase activity, hydrolyzing O-glycosyl compounds"/>
    <property type="evidence" value="ECO:0007669"/>
    <property type="project" value="TreeGrafter"/>
</dbReference>
<dbReference type="PANTHER" id="PTHR22762:SF133">
    <property type="entry name" value="P-TYPE DOMAIN-CONTAINING PROTEIN"/>
    <property type="match status" value="1"/>
</dbReference>
<dbReference type="STRING" id="282301.A0A267DKL0"/>
<comment type="caution">
    <text evidence="1">The sequence shown here is derived from an EMBL/GenBank/DDBJ whole genome shotgun (WGS) entry which is preliminary data.</text>
</comment>
<dbReference type="PANTHER" id="PTHR22762">
    <property type="entry name" value="ALPHA-GLUCOSIDASE"/>
    <property type="match status" value="1"/>
</dbReference>
<dbReference type="Gene3D" id="2.60.40.1180">
    <property type="entry name" value="Golgi alpha-mannosidase II"/>
    <property type="match status" value="2"/>
</dbReference>
<proteinExistence type="predicted"/>